<dbReference type="InterPro" id="IPR051955">
    <property type="entry name" value="PME_Inhibitor"/>
</dbReference>
<accession>A0A833QJK8</accession>
<dbReference type="GO" id="GO:0004857">
    <property type="term" value="F:enzyme inhibitor activity"/>
    <property type="evidence" value="ECO:0007669"/>
    <property type="project" value="InterPro"/>
</dbReference>
<dbReference type="Gene3D" id="1.20.140.40">
    <property type="entry name" value="Invertase/pectin methylesterase inhibitor family protein"/>
    <property type="match status" value="1"/>
</dbReference>
<dbReference type="Proteomes" id="UP000623129">
    <property type="component" value="Unassembled WGS sequence"/>
</dbReference>
<evidence type="ECO:0000313" key="4">
    <source>
        <dbReference type="EMBL" id="KAF3322897.1"/>
    </source>
</evidence>
<evidence type="ECO:0000256" key="1">
    <source>
        <dbReference type="ARBA" id="ARBA00022729"/>
    </source>
</evidence>
<dbReference type="InterPro" id="IPR006501">
    <property type="entry name" value="Pectinesterase_inhib_dom"/>
</dbReference>
<dbReference type="AlphaFoldDB" id="A0A833QJK8"/>
<gene>
    <name evidence="4" type="ORF">FCM35_KLT12886</name>
</gene>
<keyword evidence="5" id="KW-1185">Reference proteome</keyword>
<dbReference type="EMBL" id="SWLB01000024">
    <property type="protein sequence ID" value="KAF3322897.1"/>
    <property type="molecule type" value="Genomic_DNA"/>
</dbReference>
<sequence length="183" mass="19638">MASMFCFVAFLSLSISVCAAQAPWNASQSLTTACNQTPSPDLCIKHLLKFNESLTADIHLLTGLMVRAAAQYATETAEKVFGEQHGALSADPVYETCLHDCSESVEDAIQQLDDTTKAVDMRAFKDVEDWVGAAVADASTCNESCKGANGEPQIKQLSDMTAEFAELCKVILALSKLDAQGQH</sequence>
<comment type="caution">
    <text evidence="4">The sequence shown here is derived from an EMBL/GenBank/DDBJ whole genome shotgun (WGS) entry which is preliminary data.</text>
</comment>
<evidence type="ECO:0000259" key="3">
    <source>
        <dbReference type="SMART" id="SM00856"/>
    </source>
</evidence>
<keyword evidence="1 2" id="KW-0732">Signal</keyword>
<dbReference type="PANTHER" id="PTHR31080">
    <property type="entry name" value="PECTINESTERASE INHIBITOR-LIKE"/>
    <property type="match status" value="1"/>
</dbReference>
<dbReference type="SUPFAM" id="SSF101148">
    <property type="entry name" value="Plant invertase/pectin methylesterase inhibitor"/>
    <property type="match status" value="1"/>
</dbReference>
<feature type="domain" description="Pectinesterase inhibitor" evidence="3">
    <location>
        <begin position="25"/>
        <end position="174"/>
    </location>
</feature>
<dbReference type="PANTHER" id="PTHR31080:SF296">
    <property type="entry name" value="OS05G0360900 PROTEIN"/>
    <property type="match status" value="1"/>
</dbReference>
<evidence type="ECO:0000256" key="2">
    <source>
        <dbReference type="SAM" id="SignalP"/>
    </source>
</evidence>
<dbReference type="NCBIfam" id="TIGR01614">
    <property type="entry name" value="PME_inhib"/>
    <property type="match status" value="1"/>
</dbReference>
<feature type="signal peptide" evidence="2">
    <location>
        <begin position="1"/>
        <end position="20"/>
    </location>
</feature>
<dbReference type="SMART" id="SM00856">
    <property type="entry name" value="PMEI"/>
    <property type="match status" value="1"/>
</dbReference>
<name>A0A833QJK8_9POAL</name>
<reference evidence="4" key="1">
    <citation type="submission" date="2020-01" db="EMBL/GenBank/DDBJ databases">
        <title>Genome sequence of Kobresia littledalei, the first chromosome-level genome in the family Cyperaceae.</title>
        <authorList>
            <person name="Qu G."/>
        </authorList>
    </citation>
    <scope>NUCLEOTIDE SEQUENCE</scope>
    <source>
        <strain evidence="4">C.B.Clarke</strain>
        <tissue evidence="4">Leaf</tissue>
    </source>
</reference>
<organism evidence="4 5">
    <name type="scientific">Carex littledalei</name>
    <dbReference type="NCBI Taxonomy" id="544730"/>
    <lineage>
        <taxon>Eukaryota</taxon>
        <taxon>Viridiplantae</taxon>
        <taxon>Streptophyta</taxon>
        <taxon>Embryophyta</taxon>
        <taxon>Tracheophyta</taxon>
        <taxon>Spermatophyta</taxon>
        <taxon>Magnoliopsida</taxon>
        <taxon>Liliopsida</taxon>
        <taxon>Poales</taxon>
        <taxon>Cyperaceae</taxon>
        <taxon>Cyperoideae</taxon>
        <taxon>Cariceae</taxon>
        <taxon>Carex</taxon>
        <taxon>Carex subgen. Euthyceras</taxon>
    </lineage>
</organism>
<evidence type="ECO:0000313" key="5">
    <source>
        <dbReference type="Proteomes" id="UP000623129"/>
    </source>
</evidence>
<proteinExistence type="predicted"/>
<feature type="chain" id="PRO_5033053929" evidence="2">
    <location>
        <begin position="21"/>
        <end position="183"/>
    </location>
</feature>
<protein>
    <submittedName>
        <fullName evidence="4">Pectinesterase/pectinesterase inhibitor 61</fullName>
    </submittedName>
</protein>
<dbReference type="OrthoDB" id="841681at2759"/>
<dbReference type="Pfam" id="PF04043">
    <property type="entry name" value="PMEI"/>
    <property type="match status" value="1"/>
</dbReference>
<dbReference type="InterPro" id="IPR035513">
    <property type="entry name" value="Invertase/methylesterase_inhib"/>
</dbReference>